<evidence type="ECO:0000313" key="3">
    <source>
        <dbReference type="EMBL" id="KAJ5373534.1"/>
    </source>
</evidence>
<dbReference type="AlphaFoldDB" id="A0A9W9SAD8"/>
<feature type="transmembrane region" description="Helical" evidence="2">
    <location>
        <begin position="49"/>
        <end position="72"/>
    </location>
</feature>
<feature type="compositionally biased region" description="Low complexity" evidence="1">
    <location>
        <begin position="17"/>
        <end position="35"/>
    </location>
</feature>
<evidence type="ECO:0000256" key="1">
    <source>
        <dbReference type="SAM" id="MobiDB-lite"/>
    </source>
</evidence>
<keyword evidence="2" id="KW-0812">Transmembrane</keyword>
<dbReference type="GeneID" id="81462453"/>
<keyword evidence="4" id="KW-1185">Reference proteome</keyword>
<name>A0A9W9SAD8_9EURO</name>
<feature type="region of interest" description="Disordered" evidence="1">
    <location>
        <begin position="17"/>
        <end position="45"/>
    </location>
</feature>
<dbReference type="EMBL" id="JAPZBT010000002">
    <property type="protein sequence ID" value="KAJ5373534.1"/>
    <property type="molecule type" value="Genomic_DNA"/>
</dbReference>
<proteinExistence type="predicted"/>
<keyword evidence="2" id="KW-1133">Transmembrane helix</keyword>
<accession>A0A9W9SAD8</accession>
<dbReference type="RefSeq" id="XP_056579520.1">
    <property type="nucleotide sequence ID" value="XM_056723270.1"/>
</dbReference>
<reference evidence="3" key="2">
    <citation type="journal article" date="2023" name="IMA Fungus">
        <title>Comparative genomic study of the Penicillium genus elucidates a diverse pangenome and 15 lateral gene transfer events.</title>
        <authorList>
            <person name="Petersen C."/>
            <person name="Sorensen T."/>
            <person name="Nielsen M.R."/>
            <person name="Sondergaard T.E."/>
            <person name="Sorensen J.L."/>
            <person name="Fitzpatrick D.A."/>
            <person name="Frisvad J.C."/>
            <person name="Nielsen K.L."/>
        </authorList>
    </citation>
    <scope>NUCLEOTIDE SEQUENCE</scope>
    <source>
        <strain evidence="3">IBT 3081</strain>
    </source>
</reference>
<evidence type="ECO:0000256" key="2">
    <source>
        <dbReference type="SAM" id="Phobius"/>
    </source>
</evidence>
<dbReference type="Proteomes" id="UP001147752">
    <property type="component" value="Unassembled WGS sequence"/>
</dbReference>
<feature type="region of interest" description="Disordered" evidence="1">
    <location>
        <begin position="91"/>
        <end position="112"/>
    </location>
</feature>
<keyword evidence="2" id="KW-0472">Membrane</keyword>
<dbReference type="OrthoDB" id="3557178at2759"/>
<reference evidence="3" key="1">
    <citation type="submission" date="2022-12" db="EMBL/GenBank/DDBJ databases">
        <authorList>
            <person name="Petersen C."/>
        </authorList>
    </citation>
    <scope>NUCLEOTIDE SEQUENCE</scope>
    <source>
        <strain evidence="3">IBT 3081</strain>
    </source>
</reference>
<sequence length="112" mass="11738">MTATEGNTPISTAVRVTSVSATTTHSATTHLASPAVTPVDKNPQSEDRAWIAGPVVGSVAGVTLVIFAIFVLKRRKRGQSAKVAVDVNNEGGYDKVELPAEGNARHSQPRMS</sequence>
<evidence type="ECO:0000313" key="4">
    <source>
        <dbReference type="Proteomes" id="UP001147752"/>
    </source>
</evidence>
<organism evidence="3 4">
    <name type="scientific">Penicillium concentricum</name>
    <dbReference type="NCBI Taxonomy" id="293559"/>
    <lineage>
        <taxon>Eukaryota</taxon>
        <taxon>Fungi</taxon>
        <taxon>Dikarya</taxon>
        <taxon>Ascomycota</taxon>
        <taxon>Pezizomycotina</taxon>
        <taxon>Eurotiomycetes</taxon>
        <taxon>Eurotiomycetidae</taxon>
        <taxon>Eurotiales</taxon>
        <taxon>Aspergillaceae</taxon>
        <taxon>Penicillium</taxon>
    </lineage>
</organism>
<protein>
    <submittedName>
        <fullName evidence="3">Uncharacterized protein</fullName>
    </submittedName>
</protein>
<gene>
    <name evidence="3" type="ORF">N7517_005540</name>
</gene>
<comment type="caution">
    <text evidence="3">The sequence shown here is derived from an EMBL/GenBank/DDBJ whole genome shotgun (WGS) entry which is preliminary data.</text>
</comment>